<dbReference type="GO" id="GO:0003677">
    <property type="term" value="F:DNA binding"/>
    <property type="evidence" value="ECO:0007669"/>
    <property type="project" value="UniProtKB-KW"/>
</dbReference>
<gene>
    <name evidence="5" type="ORF">DFR49_3876</name>
</gene>
<dbReference type="InterPro" id="IPR036388">
    <property type="entry name" value="WH-like_DNA-bd_sf"/>
</dbReference>
<dbReference type="EMBL" id="QXDC01000004">
    <property type="protein sequence ID" value="RIA37985.1"/>
    <property type="molecule type" value="Genomic_DNA"/>
</dbReference>
<keyword evidence="6" id="KW-1185">Reference proteome</keyword>
<dbReference type="Proteomes" id="UP000266568">
    <property type="component" value="Unassembled WGS sequence"/>
</dbReference>
<reference evidence="5 6" key="1">
    <citation type="submission" date="2018-08" db="EMBL/GenBank/DDBJ databases">
        <title>Genomic Encyclopedia of Type Strains, Phase IV (KMG-IV): sequencing the most valuable type-strain genomes for metagenomic binning, comparative biology and taxonomic classification.</title>
        <authorList>
            <person name="Goeker M."/>
        </authorList>
    </citation>
    <scope>NUCLEOTIDE SEQUENCE [LARGE SCALE GENOMIC DNA]</scope>
    <source>
        <strain evidence="5 6">DSM 25527</strain>
    </source>
</reference>
<comment type="caution">
    <text evidence="5">The sequence shown here is derived from an EMBL/GenBank/DDBJ whole genome shotgun (WGS) entry which is preliminary data.</text>
</comment>
<dbReference type="Pfam" id="PF12802">
    <property type="entry name" value="MarR_2"/>
    <property type="match status" value="1"/>
</dbReference>
<dbReference type="Gene3D" id="1.10.10.10">
    <property type="entry name" value="Winged helix-like DNA-binding domain superfamily/Winged helix DNA-binding domain"/>
    <property type="match status" value="1"/>
</dbReference>
<dbReference type="PROSITE" id="PS50995">
    <property type="entry name" value="HTH_MARR_2"/>
    <property type="match status" value="1"/>
</dbReference>
<keyword evidence="2" id="KW-0238">DNA-binding</keyword>
<proteinExistence type="predicted"/>
<dbReference type="SMART" id="SM00347">
    <property type="entry name" value="HTH_MARR"/>
    <property type="match status" value="1"/>
</dbReference>
<dbReference type="PANTHER" id="PTHR42756:SF1">
    <property type="entry name" value="TRANSCRIPTIONAL REPRESSOR OF EMRAB OPERON"/>
    <property type="match status" value="1"/>
</dbReference>
<evidence type="ECO:0000313" key="6">
    <source>
        <dbReference type="Proteomes" id="UP000266568"/>
    </source>
</evidence>
<dbReference type="InterPro" id="IPR000835">
    <property type="entry name" value="HTH_MarR-typ"/>
</dbReference>
<name>A0A397NTD7_9SPHN</name>
<keyword evidence="3" id="KW-0804">Transcription</keyword>
<keyword evidence="1" id="KW-0805">Transcription regulation</keyword>
<evidence type="ECO:0000256" key="3">
    <source>
        <dbReference type="ARBA" id="ARBA00023163"/>
    </source>
</evidence>
<evidence type="ECO:0000256" key="1">
    <source>
        <dbReference type="ARBA" id="ARBA00023015"/>
    </source>
</evidence>
<feature type="domain" description="HTH marR-type" evidence="4">
    <location>
        <begin position="30"/>
        <end position="162"/>
    </location>
</feature>
<sequence length="174" mass="19518">MLPTTASARATPLLTDAADAVLEAERYTLQHSFSYLLCTLYRDLISATDRRTGVEGITAAQWRFLRTLYVEDGLTQRELARRVGLREPTTLRSLQRLEEQGLVSRDSDPVNRHKKCVRITDAGRSQVSALLPAIMQINQTALDGFDAGEEQQFKTLLVRAIRSLQGDLAKSEDR</sequence>
<dbReference type="PANTHER" id="PTHR42756">
    <property type="entry name" value="TRANSCRIPTIONAL REGULATOR, MARR"/>
    <property type="match status" value="1"/>
</dbReference>
<dbReference type="RefSeq" id="WP_170151061.1">
    <property type="nucleotide sequence ID" value="NZ_QXDC01000004.1"/>
</dbReference>
<evidence type="ECO:0000313" key="5">
    <source>
        <dbReference type="EMBL" id="RIA37985.1"/>
    </source>
</evidence>
<dbReference type="GO" id="GO:0003700">
    <property type="term" value="F:DNA-binding transcription factor activity"/>
    <property type="evidence" value="ECO:0007669"/>
    <property type="project" value="InterPro"/>
</dbReference>
<dbReference type="SUPFAM" id="SSF46785">
    <property type="entry name" value="Winged helix' DNA-binding domain"/>
    <property type="match status" value="1"/>
</dbReference>
<dbReference type="AlphaFoldDB" id="A0A397NTD7"/>
<dbReference type="CDD" id="cd00090">
    <property type="entry name" value="HTH_ARSR"/>
    <property type="match status" value="1"/>
</dbReference>
<accession>A0A397NTD7</accession>
<dbReference type="InterPro" id="IPR036390">
    <property type="entry name" value="WH_DNA-bd_sf"/>
</dbReference>
<dbReference type="InterPro" id="IPR011991">
    <property type="entry name" value="ArsR-like_HTH"/>
</dbReference>
<evidence type="ECO:0000259" key="4">
    <source>
        <dbReference type="PROSITE" id="PS50995"/>
    </source>
</evidence>
<protein>
    <submittedName>
        <fullName evidence="5">MarR family transcriptional regulator</fullName>
    </submittedName>
</protein>
<organism evidence="5 6">
    <name type="scientific">Hephaestia caeni</name>
    <dbReference type="NCBI Taxonomy" id="645617"/>
    <lineage>
        <taxon>Bacteria</taxon>
        <taxon>Pseudomonadati</taxon>
        <taxon>Pseudomonadota</taxon>
        <taxon>Alphaproteobacteria</taxon>
        <taxon>Sphingomonadales</taxon>
        <taxon>Sphingomonadaceae</taxon>
        <taxon>Hephaestia</taxon>
    </lineage>
</organism>
<evidence type="ECO:0000256" key="2">
    <source>
        <dbReference type="ARBA" id="ARBA00023125"/>
    </source>
</evidence>
<dbReference type="PRINTS" id="PR00598">
    <property type="entry name" value="HTHMARR"/>
</dbReference>